<evidence type="ECO:0000313" key="2">
    <source>
        <dbReference type="Proteomes" id="UP000483820"/>
    </source>
</evidence>
<dbReference type="CTD" id="78777473"/>
<sequence length="182" mass="20636">MSITHDDIKNWEEIISTHQEDYEKFLKASLQALKAVPNPATEPQTPVQDFLAGYAVFMASEVETIKPKDELYKTQLATVLENIHMTPVGTLLTETAKQASIKINKKDREITKLVSDIEARMDKRHEHLNTLAATHKVKGLADTSYSIRPRRSQTNVELKTDFIRPPGNNIQMARNLPQQLSD</sequence>
<dbReference type="RefSeq" id="XP_053578463.1">
    <property type="nucleotide sequence ID" value="XM_053734897.1"/>
</dbReference>
<dbReference type="EMBL" id="WUAV01000006">
    <property type="protein sequence ID" value="KAF1746104.1"/>
    <property type="molecule type" value="Genomic_DNA"/>
</dbReference>
<dbReference type="GeneID" id="78777473"/>
<protein>
    <submittedName>
        <fullName evidence="1">Uncharacterized protein</fullName>
    </submittedName>
</protein>
<accession>A0A6A5FU90</accession>
<reference evidence="1 2" key="1">
    <citation type="submission" date="2019-12" db="EMBL/GenBank/DDBJ databases">
        <title>Chromosome-level assembly of the Caenorhabditis remanei genome.</title>
        <authorList>
            <person name="Teterina A.A."/>
            <person name="Willis J.H."/>
            <person name="Phillips P.C."/>
        </authorList>
    </citation>
    <scope>NUCLEOTIDE SEQUENCE [LARGE SCALE GENOMIC DNA]</scope>
    <source>
        <strain evidence="1 2">PX506</strain>
        <tissue evidence="1">Whole organism</tissue>
    </source>
</reference>
<dbReference type="KEGG" id="crq:GCK72_022556"/>
<name>A0A6A5FU90_CAERE</name>
<organism evidence="1 2">
    <name type="scientific">Caenorhabditis remanei</name>
    <name type="common">Caenorhabditis vulgaris</name>
    <dbReference type="NCBI Taxonomy" id="31234"/>
    <lineage>
        <taxon>Eukaryota</taxon>
        <taxon>Metazoa</taxon>
        <taxon>Ecdysozoa</taxon>
        <taxon>Nematoda</taxon>
        <taxon>Chromadorea</taxon>
        <taxon>Rhabditida</taxon>
        <taxon>Rhabditina</taxon>
        <taxon>Rhabditomorpha</taxon>
        <taxon>Rhabditoidea</taxon>
        <taxon>Rhabditidae</taxon>
        <taxon>Peloderinae</taxon>
        <taxon>Caenorhabditis</taxon>
    </lineage>
</organism>
<proteinExistence type="predicted"/>
<comment type="caution">
    <text evidence="1">The sequence shown here is derived from an EMBL/GenBank/DDBJ whole genome shotgun (WGS) entry which is preliminary data.</text>
</comment>
<dbReference type="AlphaFoldDB" id="A0A6A5FU90"/>
<evidence type="ECO:0000313" key="1">
    <source>
        <dbReference type="EMBL" id="KAF1746104.1"/>
    </source>
</evidence>
<dbReference type="Proteomes" id="UP000483820">
    <property type="component" value="Chromosome X"/>
</dbReference>
<gene>
    <name evidence="1" type="ORF">GCK72_022556</name>
</gene>